<gene>
    <name evidence="2" type="ORF">KC909_04085</name>
</gene>
<dbReference type="PANTHER" id="PTHR43194">
    <property type="entry name" value="HYDROLASE ALPHA/BETA FOLD FAMILY"/>
    <property type="match status" value="1"/>
</dbReference>
<organism evidence="2 3">
    <name type="scientific">Candidatus Dojkabacteria bacterium</name>
    <dbReference type="NCBI Taxonomy" id="2099670"/>
    <lineage>
        <taxon>Bacteria</taxon>
        <taxon>Candidatus Dojkabacteria</taxon>
    </lineage>
</organism>
<dbReference type="EMBL" id="JAGQLK010000083">
    <property type="protein sequence ID" value="MCA9383520.1"/>
    <property type="molecule type" value="Genomic_DNA"/>
</dbReference>
<proteinExistence type="predicted"/>
<accession>A0A955RJL5</accession>
<protein>
    <submittedName>
        <fullName evidence="2">Alpha/beta hydrolase</fullName>
    </submittedName>
</protein>
<evidence type="ECO:0000313" key="3">
    <source>
        <dbReference type="Proteomes" id="UP000783287"/>
    </source>
</evidence>
<evidence type="ECO:0000259" key="1">
    <source>
        <dbReference type="Pfam" id="PF00561"/>
    </source>
</evidence>
<dbReference type="Gene3D" id="3.40.50.1820">
    <property type="entry name" value="alpha/beta hydrolase"/>
    <property type="match status" value="1"/>
</dbReference>
<dbReference type="GO" id="GO:0016787">
    <property type="term" value="F:hydrolase activity"/>
    <property type="evidence" value="ECO:0007669"/>
    <property type="project" value="UniProtKB-KW"/>
</dbReference>
<reference evidence="2" key="2">
    <citation type="journal article" date="2021" name="Microbiome">
        <title>Successional dynamics and alternative stable states in a saline activated sludge microbial community over 9 years.</title>
        <authorList>
            <person name="Wang Y."/>
            <person name="Ye J."/>
            <person name="Ju F."/>
            <person name="Liu L."/>
            <person name="Boyd J.A."/>
            <person name="Deng Y."/>
            <person name="Parks D.H."/>
            <person name="Jiang X."/>
            <person name="Yin X."/>
            <person name="Woodcroft B.J."/>
            <person name="Tyson G.W."/>
            <person name="Hugenholtz P."/>
            <person name="Polz M.F."/>
            <person name="Zhang T."/>
        </authorList>
    </citation>
    <scope>NUCLEOTIDE SEQUENCE</scope>
    <source>
        <strain evidence="2">HKST-UBA14</strain>
    </source>
</reference>
<dbReference type="Pfam" id="PF00561">
    <property type="entry name" value="Abhydrolase_1"/>
    <property type="match status" value="2"/>
</dbReference>
<dbReference type="PANTHER" id="PTHR43194:SF2">
    <property type="entry name" value="PEROXISOMAL MEMBRANE PROTEIN LPX1"/>
    <property type="match status" value="1"/>
</dbReference>
<dbReference type="Proteomes" id="UP000783287">
    <property type="component" value="Unassembled WGS sequence"/>
</dbReference>
<dbReference type="InterPro" id="IPR029058">
    <property type="entry name" value="AB_hydrolase_fold"/>
</dbReference>
<name>A0A955RJL5_9BACT</name>
<evidence type="ECO:0000313" key="2">
    <source>
        <dbReference type="EMBL" id="MCA9383520.1"/>
    </source>
</evidence>
<dbReference type="SUPFAM" id="SSF53474">
    <property type="entry name" value="alpha/beta-Hydrolases"/>
    <property type="match status" value="1"/>
</dbReference>
<feature type="domain" description="AB hydrolase-1" evidence="1">
    <location>
        <begin position="15"/>
        <end position="120"/>
    </location>
</feature>
<keyword evidence="2" id="KW-0378">Hydrolase</keyword>
<dbReference type="PRINTS" id="PR00111">
    <property type="entry name" value="ABHYDROLASE"/>
</dbReference>
<dbReference type="InterPro" id="IPR050228">
    <property type="entry name" value="Carboxylesterase_BioH"/>
</dbReference>
<dbReference type="AlphaFoldDB" id="A0A955RJL5"/>
<reference evidence="2" key="1">
    <citation type="submission" date="2020-04" db="EMBL/GenBank/DDBJ databases">
        <authorList>
            <person name="Zhang T."/>
        </authorList>
    </citation>
    <scope>NUCLEOTIDE SEQUENCE</scope>
    <source>
        <strain evidence="2">HKST-UBA14</strain>
    </source>
</reference>
<sequence>MDINFSVKGDSNKNLILLHGWGGSSASLSGLQDELSVLGYKVYNLDLPGFGQTPQPEEAFDQDQYIASIVDFIQYNQINKPILIGHSFGGKTSIGLALKYPELIESIVLINASGIKPRNSLKRALFIIPAKLLGALFSLPILNKIKPLARKIFYKGLVREQDYLKASKVMQDSMKNVLKVNYDEQLPQISIPVLLVWGEKDTYTPLWNGQKFAKLIPDAKLQVVRDATHNLPIKQPKLVAQYVNDFIK</sequence>
<feature type="domain" description="AB hydrolase-1" evidence="1">
    <location>
        <begin position="182"/>
        <end position="233"/>
    </location>
</feature>
<dbReference type="InterPro" id="IPR000073">
    <property type="entry name" value="AB_hydrolase_1"/>
</dbReference>
<comment type="caution">
    <text evidence="2">The sequence shown here is derived from an EMBL/GenBank/DDBJ whole genome shotgun (WGS) entry which is preliminary data.</text>
</comment>